<evidence type="ECO:0000256" key="4">
    <source>
        <dbReference type="ARBA" id="ARBA00022729"/>
    </source>
</evidence>
<keyword evidence="5" id="KW-0406">Ion transport</keyword>
<protein>
    <recommendedName>
        <fullName evidence="2">High-affinity zinc uptake system protein ZnuA</fullName>
    </recommendedName>
</protein>
<keyword evidence="5" id="KW-0862">Zinc</keyword>
<dbReference type="OrthoDB" id="7346865at2"/>
<dbReference type="PANTHER" id="PTHR42953:SF3">
    <property type="entry name" value="HIGH-AFFINITY ZINC UPTAKE SYSTEM PROTEIN ZNUA"/>
    <property type="match status" value="1"/>
</dbReference>
<comment type="similarity">
    <text evidence="1">Belongs to the bacterial solute-binding protein 9 family.</text>
</comment>
<dbReference type="GO" id="GO:0006829">
    <property type="term" value="P:zinc ion transport"/>
    <property type="evidence" value="ECO:0007669"/>
    <property type="project" value="UniProtKB-KW"/>
</dbReference>
<reference evidence="7 8" key="1">
    <citation type="submission" date="2018-07" db="EMBL/GenBank/DDBJ databases">
        <title>Modular assembly of carbohydrate-degrading microbial communities in the ocean.</title>
        <authorList>
            <person name="Enke T.N."/>
            <person name="Datta M.S."/>
            <person name="Schwartzman J.A."/>
            <person name="Cermak N."/>
            <person name="Schmitz D.A."/>
            <person name="Barrere J."/>
            <person name="Cordero O.X."/>
        </authorList>
    </citation>
    <scope>NUCLEOTIDE SEQUENCE [LARGE SCALE GENOMIC DNA]</scope>
    <source>
        <strain evidence="7 8">C3M10</strain>
    </source>
</reference>
<comment type="caution">
    <text evidence="7">The sequence shown here is derived from an EMBL/GenBank/DDBJ whole genome shotgun (WGS) entry which is preliminary data.</text>
</comment>
<keyword evidence="3" id="KW-0813">Transport</keyword>
<dbReference type="PANTHER" id="PTHR42953">
    <property type="entry name" value="HIGH-AFFINITY ZINC UPTAKE SYSTEM PROTEIN ZNUA-RELATED"/>
    <property type="match status" value="1"/>
</dbReference>
<name>A0A366WW14_9RHOB</name>
<evidence type="ECO:0000256" key="2">
    <source>
        <dbReference type="ARBA" id="ARBA00015915"/>
    </source>
</evidence>
<dbReference type="Gene3D" id="3.40.50.1980">
    <property type="entry name" value="Nitrogenase molybdenum iron protein domain"/>
    <property type="match status" value="2"/>
</dbReference>
<dbReference type="Pfam" id="PF01297">
    <property type="entry name" value="ZnuA"/>
    <property type="match status" value="1"/>
</dbReference>
<dbReference type="SUPFAM" id="SSF53807">
    <property type="entry name" value="Helical backbone' metal receptor"/>
    <property type="match status" value="1"/>
</dbReference>
<sequence length="340" mass="36785">MGVGVVAQADVPRVVADIAPVHSLVAQVMAGVGSPDLIVRPGASPHEYALRPSEAGALDQADVVFWIGDELTPWLDRSIERLAQDATVVSLLDADGTVRLQFREGPIFDHDDHDDHDDHADDAGHDDHDDHADDAGHDGHDDHADDAGHDGHDDHADDAGHDGHDEHGHDHDGIDPHAWLDPENGKHWLDVISAELARLDPENAARYQENATKGKAHIDNAMRDISTELASTTSTRFVVLHDAYQYFEERFDIHAIGAISLSDASDPSPARVQSVQKNVRELDVTCVFSEPQFNVEIVATVIENSQANSAVLDPLGVGIETGQGFYVNLLRSLSSQIAGC</sequence>
<dbReference type="InterPro" id="IPR050492">
    <property type="entry name" value="Bact_metal-bind_prot9"/>
</dbReference>
<dbReference type="Proteomes" id="UP000252706">
    <property type="component" value="Unassembled WGS sequence"/>
</dbReference>
<dbReference type="AlphaFoldDB" id="A0A366WW14"/>
<evidence type="ECO:0000256" key="5">
    <source>
        <dbReference type="ARBA" id="ARBA00022906"/>
    </source>
</evidence>
<evidence type="ECO:0000256" key="1">
    <source>
        <dbReference type="ARBA" id="ARBA00011028"/>
    </source>
</evidence>
<accession>A0A366WW14</accession>
<organism evidence="7 8">
    <name type="scientific">Phaeobacter gallaeciensis</name>
    <dbReference type="NCBI Taxonomy" id="60890"/>
    <lineage>
        <taxon>Bacteria</taxon>
        <taxon>Pseudomonadati</taxon>
        <taxon>Pseudomonadota</taxon>
        <taxon>Alphaproteobacteria</taxon>
        <taxon>Rhodobacterales</taxon>
        <taxon>Roseobacteraceae</taxon>
        <taxon>Phaeobacter</taxon>
    </lineage>
</organism>
<gene>
    <name evidence="7" type="ORF">DS909_11650</name>
</gene>
<evidence type="ECO:0000313" key="8">
    <source>
        <dbReference type="Proteomes" id="UP000252706"/>
    </source>
</evidence>
<feature type="region of interest" description="Disordered" evidence="6">
    <location>
        <begin position="107"/>
        <end position="179"/>
    </location>
</feature>
<evidence type="ECO:0000256" key="6">
    <source>
        <dbReference type="SAM" id="MobiDB-lite"/>
    </source>
</evidence>
<proteinExistence type="inferred from homology"/>
<dbReference type="EMBL" id="QOCE01000031">
    <property type="protein sequence ID" value="RBW54632.1"/>
    <property type="molecule type" value="Genomic_DNA"/>
</dbReference>
<evidence type="ECO:0000313" key="7">
    <source>
        <dbReference type="EMBL" id="RBW54632.1"/>
    </source>
</evidence>
<dbReference type="GO" id="GO:0046872">
    <property type="term" value="F:metal ion binding"/>
    <property type="evidence" value="ECO:0007669"/>
    <property type="project" value="InterPro"/>
</dbReference>
<keyword evidence="5" id="KW-0864">Zinc transport</keyword>
<keyword evidence="4" id="KW-0732">Signal</keyword>
<dbReference type="InterPro" id="IPR006127">
    <property type="entry name" value="ZnuA-like"/>
</dbReference>
<evidence type="ECO:0000256" key="3">
    <source>
        <dbReference type="ARBA" id="ARBA00022448"/>
    </source>
</evidence>